<feature type="region of interest" description="Disordered" evidence="1">
    <location>
        <begin position="45"/>
        <end position="105"/>
    </location>
</feature>
<dbReference type="AlphaFoldDB" id="A0AAF0IN56"/>
<sequence length="184" mass="19740">MEAEMVPVAIDGARSDSLVHVANVDKDRNAGVSVASRTVDGAKKIRLDGPGTEADRIPPPLAPYVSESGSRGFRKVVSRHGPESPILQSRPPSFRMRKSGSTPSLLTLEMPRSESSHSLIKYSLSSGMPATGHPLSPVQSNERTGNRVTMSEQYVADESKMTAHDTAHGVPNSEFVLPPLSRLT</sequence>
<evidence type="ECO:0000256" key="1">
    <source>
        <dbReference type="SAM" id="MobiDB-lite"/>
    </source>
</evidence>
<dbReference type="EMBL" id="CP119951">
    <property type="protein sequence ID" value="WFC93420.1"/>
    <property type="molecule type" value="Genomic_DNA"/>
</dbReference>
<protein>
    <submittedName>
        <fullName evidence="2">Uncharacterized protein</fullName>
    </submittedName>
</protein>
<evidence type="ECO:0000313" key="2">
    <source>
        <dbReference type="EMBL" id="WFC93420.1"/>
    </source>
</evidence>
<accession>A0AAF0IN56</accession>
<name>A0AAF0IN56_9BASI</name>
<evidence type="ECO:0000313" key="3">
    <source>
        <dbReference type="Proteomes" id="UP001216638"/>
    </source>
</evidence>
<feature type="region of interest" description="Disordered" evidence="1">
    <location>
        <begin position="162"/>
        <end position="184"/>
    </location>
</feature>
<gene>
    <name evidence="2" type="ORF">MBRA1_000040</name>
</gene>
<reference evidence="2" key="1">
    <citation type="submission" date="2023-03" db="EMBL/GenBank/DDBJ databases">
        <title>Mating type loci evolution in Malassezia.</title>
        <authorList>
            <person name="Coelho M.A."/>
        </authorList>
    </citation>
    <scope>NUCLEOTIDE SEQUENCE</scope>
    <source>
        <strain evidence="2">CBS 14135</strain>
    </source>
</reference>
<keyword evidence="3" id="KW-1185">Reference proteome</keyword>
<proteinExistence type="predicted"/>
<dbReference type="Proteomes" id="UP001216638">
    <property type="component" value="Chromosome 1"/>
</dbReference>
<organism evidence="2 3">
    <name type="scientific">Malassezia brasiliensis</name>
    <dbReference type="NCBI Taxonomy" id="1821822"/>
    <lineage>
        <taxon>Eukaryota</taxon>
        <taxon>Fungi</taxon>
        <taxon>Dikarya</taxon>
        <taxon>Basidiomycota</taxon>
        <taxon>Ustilaginomycotina</taxon>
        <taxon>Malasseziomycetes</taxon>
        <taxon>Malasseziales</taxon>
        <taxon>Malasseziaceae</taxon>
        <taxon>Malassezia</taxon>
    </lineage>
</organism>